<sequence>MFVPLVLYTTFLFLLPQAIFSQTMAEYDPDISNGTCYYAFGEETTSRYIPCGNEALGNKACCESGDVCLSSNACYNGQYGVTYIAGCTDPYYEDPKCPDKGDFAGHPWAGLVYCNGTSNEWVACDDRGDAVSVPAPCWCPSTSRTVAFTDASVLDNIMSLPATQGQTVHWSDVAAYESEHSLASSMSSTAASTTTDGTSSVTTSLSPTSTSSASPTASATSPSAIDSSTVAPVTPTEPATPTRPPGLDTGQKAGIALGSAGGVLVLLLFGWLLIKKIRQRKVKERSGPPMIDVTSAQPHDPSTSADLRSSTWSGHKSELPADESIKGSPSPRYQDFRRPQSTEVEGSPVPRLSPSRVTQDGGYSVPGNKRTFYEMPG</sequence>
<protein>
    <submittedName>
        <fullName evidence="4">Uncharacterized protein</fullName>
    </submittedName>
</protein>
<dbReference type="Proteomes" id="UP001161757">
    <property type="component" value="Unassembled WGS sequence"/>
</dbReference>
<feature type="compositionally biased region" description="Polar residues" evidence="1">
    <location>
        <begin position="294"/>
        <end position="314"/>
    </location>
</feature>
<feature type="chain" id="PRO_5042977148" evidence="3">
    <location>
        <begin position="22"/>
        <end position="377"/>
    </location>
</feature>
<dbReference type="EMBL" id="JAJGCB010000011">
    <property type="protein sequence ID" value="KAJ8990130.1"/>
    <property type="molecule type" value="Genomic_DNA"/>
</dbReference>
<keyword evidence="2" id="KW-1133">Transmembrane helix</keyword>
<evidence type="ECO:0000256" key="1">
    <source>
        <dbReference type="SAM" id="MobiDB-lite"/>
    </source>
</evidence>
<reference evidence="4" key="1">
    <citation type="submission" date="2023-01" db="EMBL/GenBank/DDBJ databases">
        <title>Exophiala dermititidis isolated from Cystic Fibrosis Patient.</title>
        <authorList>
            <person name="Kurbessoian T."/>
            <person name="Crocker A."/>
            <person name="Murante D."/>
            <person name="Hogan D.A."/>
            <person name="Stajich J.E."/>
        </authorList>
    </citation>
    <scope>NUCLEOTIDE SEQUENCE</scope>
    <source>
        <strain evidence="4">Ex8</strain>
    </source>
</reference>
<feature type="signal peptide" evidence="3">
    <location>
        <begin position="1"/>
        <end position="21"/>
    </location>
</feature>
<keyword evidence="3" id="KW-0732">Signal</keyword>
<comment type="caution">
    <text evidence="4">The sequence shown here is derived from an EMBL/GenBank/DDBJ whole genome shotgun (WGS) entry which is preliminary data.</text>
</comment>
<evidence type="ECO:0000256" key="2">
    <source>
        <dbReference type="SAM" id="Phobius"/>
    </source>
</evidence>
<gene>
    <name evidence="4" type="ORF">HRR80_005625</name>
</gene>
<feature type="compositionally biased region" description="Basic and acidic residues" evidence="1">
    <location>
        <begin position="315"/>
        <end position="325"/>
    </location>
</feature>
<feature type="region of interest" description="Disordered" evidence="1">
    <location>
        <begin position="280"/>
        <end position="377"/>
    </location>
</feature>
<feature type="transmembrane region" description="Helical" evidence="2">
    <location>
        <begin position="253"/>
        <end position="274"/>
    </location>
</feature>
<dbReference type="AlphaFoldDB" id="A0AAN6EUH4"/>
<evidence type="ECO:0000313" key="5">
    <source>
        <dbReference type="Proteomes" id="UP001161757"/>
    </source>
</evidence>
<proteinExistence type="predicted"/>
<organism evidence="4 5">
    <name type="scientific">Exophiala dermatitidis</name>
    <name type="common">Black yeast-like fungus</name>
    <name type="synonym">Wangiella dermatitidis</name>
    <dbReference type="NCBI Taxonomy" id="5970"/>
    <lineage>
        <taxon>Eukaryota</taxon>
        <taxon>Fungi</taxon>
        <taxon>Dikarya</taxon>
        <taxon>Ascomycota</taxon>
        <taxon>Pezizomycotina</taxon>
        <taxon>Eurotiomycetes</taxon>
        <taxon>Chaetothyriomycetidae</taxon>
        <taxon>Chaetothyriales</taxon>
        <taxon>Herpotrichiellaceae</taxon>
        <taxon>Exophiala</taxon>
    </lineage>
</organism>
<evidence type="ECO:0000256" key="3">
    <source>
        <dbReference type="SAM" id="SignalP"/>
    </source>
</evidence>
<keyword evidence="2" id="KW-0812">Transmembrane</keyword>
<keyword evidence="2" id="KW-0472">Membrane</keyword>
<name>A0AAN6EUH4_EXODE</name>
<accession>A0AAN6EUH4</accession>
<feature type="region of interest" description="Disordered" evidence="1">
    <location>
        <begin position="187"/>
        <end position="250"/>
    </location>
</feature>
<feature type="compositionally biased region" description="Low complexity" evidence="1">
    <location>
        <begin position="187"/>
        <end position="240"/>
    </location>
</feature>
<evidence type="ECO:0000313" key="4">
    <source>
        <dbReference type="EMBL" id="KAJ8990130.1"/>
    </source>
</evidence>